<dbReference type="Pfam" id="PF13535">
    <property type="entry name" value="ATP-grasp_4"/>
    <property type="match status" value="1"/>
</dbReference>
<keyword evidence="7" id="KW-1185">Reference proteome</keyword>
<keyword evidence="1" id="KW-0436">Ligase</keyword>
<dbReference type="GO" id="GO:0046872">
    <property type="term" value="F:metal ion binding"/>
    <property type="evidence" value="ECO:0007669"/>
    <property type="project" value="InterPro"/>
</dbReference>
<dbReference type="InterPro" id="IPR011761">
    <property type="entry name" value="ATP-grasp"/>
</dbReference>
<accession>A0A2N3IXE2</accession>
<gene>
    <name evidence="6" type="ORF">CJP16_12325</name>
</gene>
<dbReference type="GO" id="GO:0005524">
    <property type="term" value="F:ATP binding"/>
    <property type="evidence" value="ECO:0007669"/>
    <property type="project" value="UniProtKB-UniRule"/>
</dbReference>
<dbReference type="Proteomes" id="UP000233467">
    <property type="component" value="Unassembled WGS sequence"/>
</dbReference>
<evidence type="ECO:0000256" key="4">
    <source>
        <dbReference type="PROSITE-ProRule" id="PRU00409"/>
    </source>
</evidence>
<dbReference type="Gene3D" id="3.40.50.20">
    <property type="match status" value="1"/>
</dbReference>
<dbReference type="PROSITE" id="PS50975">
    <property type="entry name" value="ATP_GRASP"/>
    <property type="match status" value="1"/>
</dbReference>
<sequence>MSERKIIIVGSQDEVYEELPPKNIELYVIQLSSLIGPRLRAAAKEIYEIDTFEDEQVLTGARYFCDRHKIDGLFSFTEYGLLPAANAAKTLALPGISAEVTELCRHKWKLREKLAATPLNIPFMMCDNRSAITQFAGKNGFPLVLKDPSGVGSINVKICYSLAEALGFYDELLQQGYACVLAEKYVGGKEYSVETLSIRGSHQLIGVTDKYLLPGGLVEQKHVYPANLTVDKWTRIEQYTFRLLELIQHHHGPMHIEIKIEDDLISLIEINNRPGGDYIWDMVNKVSGVNLIAETLKYAFDGKPDLKERKERCRYGAMSYIALFKPISISTIEQSLNDMTVLERVQCKEYSESSELEIKSSFDRSGFILIGDNSISDLYGVISSIEAWIECQSHQQVGV</sequence>
<dbReference type="AlphaFoldDB" id="A0A2N3IXE2"/>
<comment type="caution">
    <text evidence="6">The sequence shown here is derived from an EMBL/GenBank/DDBJ whole genome shotgun (WGS) entry which is preliminary data.</text>
</comment>
<dbReference type="GO" id="GO:0016874">
    <property type="term" value="F:ligase activity"/>
    <property type="evidence" value="ECO:0007669"/>
    <property type="project" value="UniProtKB-KW"/>
</dbReference>
<evidence type="ECO:0000256" key="3">
    <source>
        <dbReference type="ARBA" id="ARBA00022840"/>
    </source>
</evidence>
<feature type="domain" description="ATP-grasp" evidence="5">
    <location>
        <begin position="109"/>
        <end position="300"/>
    </location>
</feature>
<keyword evidence="2 4" id="KW-0547">Nucleotide-binding</keyword>
<organism evidence="6 7">
    <name type="scientific">Aeromonas sobria</name>
    <dbReference type="NCBI Taxonomy" id="646"/>
    <lineage>
        <taxon>Bacteria</taxon>
        <taxon>Pseudomonadati</taxon>
        <taxon>Pseudomonadota</taxon>
        <taxon>Gammaproteobacteria</taxon>
        <taxon>Aeromonadales</taxon>
        <taxon>Aeromonadaceae</taxon>
        <taxon>Aeromonas</taxon>
    </lineage>
</organism>
<dbReference type="InterPro" id="IPR052032">
    <property type="entry name" value="ATP-dep_AA_Ligase"/>
</dbReference>
<protein>
    <recommendedName>
        <fullName evidence="5">ATP-grasp domain-containing protein</fullName>
    </recommendedName>
</protein>
<evidence type="ECO:0000256" key="1">
    <source>
        <dbReference type="ARBA" id="ARBA00022598"/>
    </source>
</evidence>
<dbReference type="Gene3D" id="3.30.470.20">
    <property type="entry name" value="ATP-grasp fold, B domain"/>
    <property type="match status" value="1"/>
</dbReference>
<dbReference type="EMBL" id="NQMM01000032">
    <property type="protein sequence ID" value="PKQ77417.1"/>
    <property type="molecule type" value="Genomic_DNA"/>
</dbReference>
<dbReference type="PANTHER" id="PTHR43585:SF2">
    <property type="entry name" value="ATP-GRASP ENZYME FSQD"/>
    <property type="match status" value="1"/>
</dbReference>
<evidence type="ECO:0000313" key="6">
    <source>
        <dbReference type="EMBL" id="PKQ77417.1"/>
    </source>
</evidence>
<evidence type="ECO:0000313" key="7">
    <source>
        <dbReference type="Proteomes" id="UP000233467"/>
    </source>
</evidence>
<evidence type="ECO:0000259" key="5">
    <source>
        <dbReference type="PROSITE" id="PS50975"/>
    </source>
</evidence>
<reference evidence="6 7" key="1">
    <citation type="journal article" date="2017" name="Front. Microbiol.">
        <title>Strong Genomic and Phenotypic Heterogeneity in the Aeromonas sobria Species Complex.</title>
        <authorList>
            <person name="Gauthier J."/>
            <person name="Vincent A.T."/>
            <person name="Charette S.J."/>
            <person name="Derome N."/>
        </authorList>
    </citation>
    <scope>NUCLEOTIDE SEQUENCE [LARGE SCALE GENOMIC DNA]</scope>
    <source>
        <strain evidence="6 7">TM18</strain>
    </source>
</reference>
<proteinExistence type="predicted"/>
<keyword evidence="3 4" id="KW-0067">ATP-binding</keyword>
<dbReference type="PANTHER" id="PTHR43585">
    <property type="entry name" value="FUMIPYRROLE BIOSYNTHESIS PROTEIN C"/>
    <property type="match status" value="1"/>
</dbReference>
<evidence type="ECO:0000256" key="2">
    <source>
        <dbReference type="ARBA" id="ARBA00022741"/>
    </source>
</evidence>
<name>A0A2N3IXE2_AERSO</name>
<dbReference type="SUPFAM" id="SSF56059">
    <property type="entry name" value="Glutathione synthetase ATP-binding domain-like"/>
    <property type="match status" value="1"/>
</dbReference>
<dbReference type="RefSeq" id="WP_101324915.1">
    <property type="nucleotide sequence ID" value="NZ_NQMM01000032.1"/>
</dbReference>